<dbReference type="CDD" id="cd16913">
    <property type="entry name" value="YkuD_like"/>
    <property type="match status" value="1"/>
</dbReference>
<dbReference type="SUPFAM" id="SSF47090">
    <property type="entry name" value="PGBD-like"/>
    <property type="match status" value="1"/>
</dbReference>
<proteinExistence type="inferred from homology"/>
<dbReference type="UniPathway" id="UPA00219"/>
<evidence type="ECO:0000256" key="8">
    <source>
        <dbReference type="SAM" id="SignalP"/>
    </source>
</evidence>
<evidence type="ECO:0000256" key="1">
    <source>
        <dbReference type="ARBA" id="ARBA00004752"/>
    </source>
</evidence>
<reference evidence="10 11" key="1">
    <citation type="submission" date="2017-03" db="EMBL/GenBank/DDBJ databases">
        <authorList>
            <person name="Afonso C.L."/>
            <person name="Miller P.J."/>
            <person name="Scott M.A."/>
            <person name="Spackman E."/>
            <person name="Goraichik I."/>
            <person name="Dimitrov K.M."/>
            <person name="Suarez D.L."/>
            <person name="Swayne D.E."/>
        </authorList>
    </citation>
    <scope>NUCLEOTIDE SEQUENCE [LARGE SCALE GENOMIC DNA]</scope>
    <source>
        <strain evidence="10 11">CECT 7691</strain>
    </source>
</reference>
<gene>
    <name evidence="10" type="ORF">OCH7691_02606</name>
</gene>
<evidence type="ECO:0000256" key="2">
    <source>
        <dbReference type="ARBA" id="ARBA00005992"/>
    </source>
</evidence>
<organism evidence="10 11">
    <name type="scientific">Oceanibacterium hippocampi</name>
    <dbReference type="NCBI Taxonomy" id="745714"/>
    <lineage>
        <taxon>Bacteria</taxon>
        <taxon>Pseudomonadati</taxon>
        <taxon>Pseudomonadota</taxon>
        <taxon>Alphaproteobacteria</taxon>
        <taxon>Sneathiellales</taxon>
        <taxon>Sneathiellaceae</taxon>
        <taxon>Oceanibacterium</taxon>
    </lineage>
</organism>
<dbReference type="PANTHER" id="PTHR41533:SF2">
    <property type="entry name" value="BLR7131 PROTEIN"/>
    <property type="match status" value="1"/>
</dbReference>
<evidence type="ECO:0000313" key="10">
    <source>
        <dbReference type="EMBL" id="SLN59053.1"/>
    </source>
</evidence>
<keyword evidence="3" id="KW-0808">Transferase</keyword>
<sequence length="540" mass="59564">MRVHFRLFPLFVVLLLVAAFGGPAGAASDGFRAALATRLQETGSPLFSARAAADYKALREFYAARDHEPVWVSDKAVLPRAVALDRVLRAAAEEGLDPDDYGADATHALLSASSPPYLIDLEVRLSQALLDYAADLGAGRLKPSQVDEELFVYPQDIPPLAIWEAALANPDIATTLASFAPQHPDYDRLKGALARYRAIAEAGGWPRVASGSALKPGMRDGRVAAIRKRLQATGELADDSAPAAGETDLYDGEIVTAIRRFQSRQGLDSDGVVGEKTRAALDTPVQARINQIQINLERLRWMSDERGERHIIVNLADFTLQIVDRGLPVFESRVVVGAPFHRTPVFSDRMRYLEINPYWNVPTSIARKELLPKFRRSPAEIDKAGYEFVHSDRVVPAATVDLAARPFPYLIRQRPGDQNALGRVKFMFPNKFNIYLHDTPSKSLFAKTERTFSHGCIRVARPIDLAVALLADSGDWSEAKVRAAIERGDRQVVNLRVPVPVHIVYLTAWVDDVGLVQFRNDVYGRDALLARALLGPRATP</sequence>
<dbReference type="InterPro" id="IPR002477">
    <property type="entry name" value="Peptidoglycan-bd-like"/>
</dbReference>
<evidence type="ECO:0000259" key="9">
    <source>
        <dbReference type="PROSITE" id="PS52029"/>
    </source>
</evidence>
<dbReference type="Pfam" id="PF01471">
    <property type="entry name" value="PG_binding_1"/>
    <property type="match status" value="1"/>
</dbReference>
<keyword evidence="5 7" id="KW-0573">Peptidoglycan synthesis</keyword>
<dbReference type="Pfam" id="PF20142">
    <property type="entry name" value="Scaffold"/>
    <property type="match status" value="1"/>
</dbReference>
<keyword evidence="8" id="KW-0732">Signal</keyword>
<dbReference type="GO" id="GO:0071555">
    <property type="term" value="P:cell wall organization"/>
    <property type="evidence" value="ECO:0007669"/>
    <property type="project" value="UniProtKB-UniRule"/>
</dbReference>
<evidence type="ECO:0000313" key="11">
    <source>
        <dbReference type="Proteomes" id="UP000193200"/>
    </source>
</evidence>
<dbReference type="Proteomes" id="UP000193200">
    <property type="component" value="Unassembled WGS sequence"/>
</dbReference>
<dbReference type="InterPro" id="IPR036365">
    <property type="entry name" value="PGBD-like_sf"/>
</dbReference>
<dbReference type="InterPro" id="IPR045380">
    <property type="entry name" value="LD_TPept_scaffold_dom"/>
</dbReference>
<protein>
    <submittedName>
        <fullName evidence="10">Murein L,D-transpeptidase</fullName>
    </submittedName>
</protein>
<dbReference type="RefSeq" id="WP_085883945.1">
    <property type="nucleotide sequence ID" value="NZ_FWFR01000002.1"/>
</dbReference>
<evidence type="ECO:0000256" key="3">
    <source>
        <dbReference type="ARBA" id="ARBA00022679"/>
    </source>
</evidence>
<keyword evidence="6 7" id="KW-0961">Cell wall biogenesis/degradation</keyword>
<dbReference type="Gene3D" id="1.10.101.10">
    <property type="entry name" value="PGBD-like superfamily/PGBD"/>
    <property type="match status" value="1"/>
</dbReference>
<name>A0A1Y5TD13_9PROT</name>
<dbReference type="EMBL" id="FWFR01000002">
    <property type="protein sequence ID" value="SLN59053.1"/>
    <property type="molecule type" value="Genomic_DNA"/>
</dbReference>
<dbReference type="GO" id="GO:0009252">
    <property type="term" value="P:peptidoglycan biosynthetic process"/>
    <property type="evidence" value="ECO:0007669"/>
    <property type="project" value="UniProtKB-UniPathway"/>
</dbReference>
<feature type="domain" description="L,D-TPase catalytic" evidence="9">
    <location>
        <begin position="309"/>
        <end position="484"/>
    </location>
</feature>
<evidence type="ECO:0000256" key="4">
    <source>
        <dbReference type="ARBA" id="ARBA00022960"/>
    </source>
</evidence>
<comment type="similarity">
    <text evidence="2">Belongs to the YkuD family.</text>
</comment>
<evidence type="ECO:0000256" key="7">
    <source>
        <dbReference type="PROSITE-ProRule" id="PRU01373"/>
    </source>
</evidence>
<dbReference type="OrthoDB" id="9778545at2"/>
<dbReference type="AlphaFoldDB" id="A0A1Y5TD13"/>
<dbReference type="Gene3D" id="2.40.440.10">
    <property type="entry name" value="L,D-transpeptidase catalytic domain-like"/>
    <property type="match status" value="1"/>
</dbReference>
<dbReference type="PROSITE" id="PS52029">
    <property type="entry name" value="LD_TPASE"/>
    <property type="match status" value="1"/>
</dbReference>
<feature type="active site" description="Proton donor/acceptor" evidence="7">
    <location>
        <position position="437"/>
    </location>
</feature>
<dbReference type="Pfam" id="PF03734">
    <property type="entry name" value="YkuD"/>
    <property type="match status" value="1"/>
</dbReference>
<dbReference type="GO" id="GO:0008360">
    <property type="term" value="P:regulation of cell shape"/>
    <property type="evidence" value="ECO:0007669"/>
    <property type="project" value="UniProtKB-UniRule"/>
</dbReference>
<dbReference type="InterPro" id="IPR038063">
    <property type="entry name" value="Transpep_catalytic_dom"/>
</dbReference>
<dbReference type="InParanoid" id="A0A1Y5TD13"/>
<dbReference type="PANTHER" id="PTHR41533">
    <property type="entry name" value="L,D-TRANSPEPTIDASE HI_1667-RELATED"/>
    <property type="match status" value="1"/>
</dbReference>
<accession>A0A1Y5TD13</accession>
<evidence type="ECO:0000256" key="5">
    <source>
        <dbReference type="ARBA" id="ARBA00022984"/>
    </source>
</evidence>
<evidence type="ECO:0000256" key="6">
    <source>
        <dbReference type="ARBA" id="ARBA00023316"/>
    </source>
</evidence>
<dbReference type="GO" id="GO:0016740">
    <property type="term" value="F:transferase activity"/>
    <property type="evidence" value="ECO:0007669"/>
    <property type="project" value="UniProtKB-KW"/>
</dbReference>
<dbReference type="InterPro" id="IPR052905">
    <property type="entry name" value="LD-transpeptidase_YkuD-like"/>
</dbReference>
<dbReference type="SUPFAM" id="SSF141523">
    <property type="entry name" value="L,D-transpeptidase catalytic domain-like"/>
    <property type="match status" value="1"/>
</dbReference>
<keyword evidence="11" id="KW-1185">Reference proteome</keyword>
<feature type="chain" id="PRO_5013028973" evidence="8">
    <location>
        <begin position="27"/>
        <end position="540"/>
    </location>
</feature>
<keyword evidence="4 7" id="KW-0133">Cell shape</keyword>
<dbReference type="InterPro" id="IPR005490">
    <property type="entry name" value="LD_TPept_cat_dom"/>
</dbReference>
<comment type="pathway">
    <text evidence="1 7">Cell wall biogenesis; peptidoglycan biosynthesis.</text>
</comment>
<dbReference type="FunCoup" id="A0A1Y5TD13">
    <property type="interactions" value="62"/>
</dbReference>
<dbReference type="GO" id="GO:0004180">
    <property type="term" value="F:carboxypeptidase activity"/>
    <property type="evidence" value="ECO:0007669"/>
    <property type="project" value="UniProtKB-ARBA"/>
</dbReference>
<dbReference type="InterPro" id="IPR036366">
    <property type="entry name" value="PGBDSf"/>
</dbReference>
<feature type="signal peptide" evidence="8">
    <location>
        <begin position="1"/>
        <end position="26"/>
    </location>
</feature>
<feature type="active site" description="Nucleophile" evidence="7">
    <location>
        <position position="456"/>
    </location>
</feature>